<dbReference type="EnsemblPlants" id="AVESA.00010b.r2.5CG0892800.1">
    <property type="protein sequence ID" value="AVESA.00010b.r2.5CG0892800.1.CDS"/>
    <property type="gene ID" value="AVESA.00010b.r2.5CG0892800"/>
</dbReference>
<name>A0ACD5Y2G6_AVESA</name>
<sequence length="322" mass="34662">MGDPLNFHASMDSQKGKPGCTVGYRRTDLGNSTYSDINDPHKFNDFQGSKSEFSTSYSRLEVGRSTFSDQGKSIFVGMDDPHKFNDIQRGKSGFATSYNRPEIGKPILNTLDIPIECCDLQDGKSVCTTSFVGREVGKSTFGSTDDSLRTASQILSIMKPPAGLSHFATQLRTSVQSCLKLDIVQAKNSVSTHNRQESPGNAYPTYDRQAITKPAAFDDLELAMLDIPASEMSNANEQKLESSGNLHTGNSNDAGSALVLNDTSIPGLQEDRTGISDQLGADNTAADPDCGGGPLPAPSTRRCIDPKIQDLIDDCPSFDLGF</sequence>
<evidence type="ECO:0000313" key="1">
    <source>
        <dbReference type="EnsemblPlants" id="AVESA.00010b.r2.5CG0892800.1.CDS"/>
    </source>
</evidence>
<accession>A0ACD5Y2G6</accession>
<evidence type="ECO:0000313" key="2">
    <source>
        <dbReference type="Proteomes" id="UP001732700"/>
    </source>
</evidence>
<dbReference type="Proteomes" id="UP001732700">
    <property type="component" value="Chromosome 5C"/>
</dbReference>
<reference evidence="1" key="1">
    <citation type="submission" date="2021-05" db="EMBL/GenBank/DDBJ databases">
        <authorList>
            <person name="Scholz U."/>
            <person name="Mascher M."/>
            <person name="Fiebig A."/>
        </authorList>
    </citation>
    <scope>NUCLEOTIDE SEQUENCE [LARGE SCALE GENOMIC DNA]</scope>
</reference>
<protein>
    <submittedName>
        <fullName evidence="1">Uncharacterized protein</fullName>
    </submittedName>
</protein>
<proteinExistence type="predicted"/>
<keyword evidence="2" id="KW-1185">Reference proteome</keyword>
<organism evidence="1 2">
    <name type="scientific">Avena sativa</name>
    <name type="common">Oat</name>
    <dbReference type="NCBI Taxonomy" id="4498"/>
    <lineage>
        <taxon>Eukaryota</taxon>
        <taxon>Viridiplantae</taxon>
        <taxon>Streptophyta</taxon>
        <taxon>Embryophyta</taxon>
        <taxon>Tracheophyta</taxon>
        <taxon>Spermatophyta</taxon>
        <taxon>Magnoliopsida</taxon>
        <taxon>Liliopsida</taxon>
        <taxon>Poales</taxon>
        <taxon>Poaceae</taxon>
        <taxon>BOP clade</taxon>
        <taxon>Pooideae</taxon>
        <taxon>Poodae</taxon>
        <taxon>Poeae</taxon>
        <taxon>Poeae Chloroplast Group 1 (Aveneae type)</taxon>
        <taxon>Aveninae</taxon>
        <taxon>Avena</taxon>
    </lineage>
</organism>
<reference evidence="1" key="2">
    <citation type="submission" date="2025-09" db="UniProtKB">
        <authorList>
            <consortium name="EnsemblPlants"/>
        </authorList>
    </citation>
    <scope>IDENTIFICATION</scope>
</reference>